<evidence type="ECO:0000313" key="4">
    <source>
        <dbReference type="Proteomes" id="UP000187085"/>
    </source>
</evidence>
<organism evidence="3 4">
    <name type="scientific">Tersicoccus phoenicis</name>
    <dbReference type="NCBI Taxonomy" id="554083"/>
    <lineage>
        <taxon>Bacteria</taxon>
        <taxon>Bacillati</taxon>
        <taxon>Actinomycetota</taxon>
        <taxon>Actinomycetes</taxon>
        <taxon>Micrococcales</taxon>
        <taxon>Micrococcaceae</taxon>
        <taxon>Tersicoccus</taxon>
    </lineage>
</organism>
<dbReference type="InterPro" id="IPR036390">
    <property type="entry name" value="WH_DNA-bd_sf"/>
</dbReference>
<dbReference type="OrthoDB" id="1683430at2"/>
<dbReference type="InterPro" id="IPR005149">
    <property type="entry name" value="Tscrpt_reg_PadR_N"/>
</dbReference>
<dbReference type="STRING" id="554083.BKD30_12535"/>
<dbReference type="InterPro" id="IPR036388">
    <property type="entry name" value="WH-like_DNA-bd_sf"/>
</dbReference>
<evidence type="ECO:0000259" key="2">
    <source>
        <dbReference type="Pfam" id="PF03551"/>
    </source>
</evidence>
<sequence>MRHHHGYDGYDDHGSPADPGRSGFGGGGGRPPWPGGDPAAWFGGLGSFGPRGWGGPGGRRRAGRGDIRLAVLAVLAEAPSNGYGVMKTIAARTEDAWAPSAGSVYPLLSQLVDEGLIAGEGQGRSVEYALTEEGRTWVEEHRERIDSVWDTAPSHGPWPGAETIELFSSIAELAKAARQLRSATEAQQRAAIKEVDAARRAIYRILAEEE</sequence>
<dbReference type="Pfam" id="PF03551">
    <property type="entry name" value="PadR"/>
    <property type="match status" value="1"/>
</dbReference>
<dbReference type="Proteomes" id="UP000187085">
    <property type="component" value="Unassembled WGS sequence"/>
</dbReference>
<protein>
    <recommendedName>
        <fullName evidence="2">Transcription regulator PadR N-terminal domain-containing protein</fullName>
    </recommendedName>
</protein>
<proteinExistence type="predicted"/>
<evidence type="ECO:0000256" key="1">
    <source>
        <dbReference type="SAM" id="MobiDB-lite"/>
    </source>
</evidence>
<dbReference type="AlphaFoldDB" id="A0A1R1L7D9"/>
<feature type="domain" description="Transcription regulator PadR N-terminal" evidence="2">
    <location>
        <begin position="71"/>
        <end position="138"/>
    </location>
</feature>
<gene>
    <name evidence="3" type="ORF">BKD30_12535</name>
</gene>
<feature type="compositionally biased region" description="Basic and acidic residues" evidence="1">
    <location>
        <begin position="1"/>
        <end position="15"/>
    </location>
</feature>
<feature type="region of interest" description="Disordered" evidence="1">
    <location>
        <begin position="1"/>
        <end position="41"/>
    </location>
</feature>
<accession>A0A1R1L7D9</accession>
<dbReference type="PANTHER" id="PTHR43252:SF2">
    <property type="entry name" value="TRANSCRIPTION REGULATOR, PADR-LIKE FAMILY"/>
    <property type="match status" value="1"/>
</dbReference>
<reference evidence="3 4" key="1">
    <citation type="submission" date="2016-12" db="EMBL/GenBank/DDBJ databases">
        <title>Draft genome of Tersicoccus phoenicis 1P05MA.</title>
        <authorList>
            <person name="Nakajima Y."/>
            <person name="Yoshizawa S."/>
            <person name="Nakamura K."/>
            <person name="Ogura Y."/>
            <person name="Hayashi T."/>
            <person name="Kogure K."/>
        </authorList>
    </citation>
    <scope>NUCLEOTIDE SEQUENCE [LARGE SCALE GENOMIC DNA]</scope>
    <source>
        <strain evidence="3 4">1p05MA</strain>
    </source>
</reference>
<name>A0A1R1L7D9_9MICC</name>
<dbReference type="Gene3D" id="1.10.10.10">
    <property type="entry name" value="Winged helix-like DNA-binding domain superfamily/Winged helix DNA-binding domain"/>
    <property type="match status" value="1"/>
</dbReference>
<keyword evidence="4" id="KW-1185">Reference proteome</keyword>
<comment type="caution">
    <text evidence="3">The sequence shown here is derived from an EMBL/GenBank/DDBJ whole genome shotgun (WGS) entry which is preliminary data.</text>
</comment>
<dbReference type="RefSeq" id="WP_076705092.1">
    <property type="nucleotide sequence ID" value="NZ_MRDE01000074.1"/>
</dbReference>
<dbReference type="SUPFAM" id="SSF46785">
    <property type="entry name" value="Winged helix' DNA-binding domain"/>
    <property type="match status" value="1"/>
</dbReference>
<evidence type="ECO:0000313" key="3">
    <source>
        <dbReference type="EMBL" id="OMH23446.1"/>
    </source>
</evidence>
<dbReference type="PANTHER" id="PTHR43252">
    <property type="entry name" value="TRANSCRIPTIONAL REGULATOR YQJI"/>
    <property type="match status" value="1"/>
</dbReference>
<dbReference type="EMBL" id="MRDE01000074">
    <property type="protein sequence ID" value="OMH23446.1"/>
    <property type="molecule type" value="Genomic_DNA"/>
</dbReference>